<dbReference type="SUPFAM" id="SSF47175">
    <property type="entry name" value="Cytochromes"/>
    <property type="match status" value="1"/>
</dbReference>
<dbReference type="RefSeq" id="WP_058314100.1">
    <property type="nucleotide sequence ID" value="NZ_CYTO01000026.1"/>
</dbReference>
<dbReference type="GO" id="GO:0042597">
    <property type="term" value="C:periplasmic space"/>
    <property type="evidence" value="ECO:0007669"/>
    <property type="project" value="InterPro"/>
</dbReference>
<keyword evidence="2" id="KW-0349">Heme</keyword>
<dbReference type="InterPro" id="IPR012127">
    <property type="entry name" value="Cyt_c_prime"/>
</dbReference>
<evidence type="ECO:0000313" key="6">
    <source>
        <dbReference type="EMBL" id="CUK25084.1"/>
    </source>
</evidence>
<dbReference type="EMBL" id="CYUE01000007">
    <property type="protein sequence ID" value="CUK25084.1"/>
    <property type="molecule type" value="Genomic_DNA"/>
</dbReference>
<evidence type="ECO:0000256" key="3">
    <source>
        <dbReference type="ARBA" id="ARBA00022723"/>
    </source>
</evidence>
<dbReference type="PROSITE" id="PS51009">
    <property type="entry name" value="CYTCII"/>
    <property type="match status" value="1"/>
</dbReference>
<dbReference type="Pfam" id="PF01322">
    <property type="entry name" value="Cytochrom_C_2"/>
    <property type="match status" value="1"/>
</dbReference>
<name>A0A0P1INE0_9RHOB</name>
<dbReference type="GO" id="GO:0009055">
    <property type="term" value="F:electron transfer activity"/>
    <property type="evidence" value="ECO:0007669"/>
    <property type="project" value="InterPro"/>
</dbReference>
<dbReference type="InterPro" id="IPR002321">
    <property type="entry name" value="Cyt_c_II"/>
</dbReference>
<keyword evidence="5" id="KW-0408">Iron</keyword>
<accession>A0A0P1INE0</accession>
<evidence type="ECO:0000256" key="5">
    <source>
        <dbReference type="ARBA" id="ARBA00023004"/>
    </source>
</evidence>
<sequence>MRIKVWITSTVIATIGVAAWAHTGATGVVLERMQGMSAMGESIKTLTPMMRGQVPYDADLVRREADAMVGHSGEQMARLFPEGSGGGVSKALPSVWEDSEQFAALAEDLKTAAEGLKLSAGNGLATAQSNDSGSMMGGTTGGMVGGGAASMMGGGMMGSNQVMTGEMFANMPADAAFTMVAQTCSACHQKFRKEDE</sequence>
<dbReference type="OrthoDB" id="8115790at2"/>
<dbReference type="STRING" id="1715691.TA5113_03283"/>
<keyword evidence="7" id="KW-1185">Reference proteome</keyword>
<dbReference type="InterPro" id="IPR010980">
    <property type="entry name" value="Cyt_c/b562"/>
</dbReference>
<gene>
    <name evidence="6" type="primary">cycA</name>
    <name evidence="6" type="ORF">TA5114_00874</name>
</gene>
<evidence type="ECO:0000256" key="4">
    <source>
        <dbReference type="ARBA" id="ARBA00022982"/>
    </source>
</evidence>
<dbReference type="PIRSF" id="PIRSF000027">
    <property type="entry name" value="Cytc_c_prime"/>
    <property type="match status" value="1"/>
</dbReference>
<keyword evidence="4" id="KW-0249">Electron transport</keyword>
<evidence type="ECO:0000256" key="2">
    <source>
        <dbReference type="ARBA" id="ARBA00022617"/>
    </source>
</evidence>
<dbReference type="GO" id="GO:0005506">
    <property type="term" value="F:iron ion binding"/>
    <property type="evidence" value="ECO:0007669"/>
    <property type="project" value="InterPro"/>
</dbReference>
<protein>
    <submittedName>
        <fullName evidence="6">Cytochrome c</fullName>
    </submittedName>
</protein>
<evidence type="ECO:0000313" key="7">
    <source>
        <dbReference type="Proteomes" id="UP000051184"/>
    </source>
</evidence>
<dbReference type="Proteomes" id="UP000051184">
    <property type="component" value="Unassembled WGS sequence"/>
</dbReference>
<dbReference type="GO" id="GO:0020037">
    <property type="term" value="F:heme binding"/>
    <property type="evidence" value="ECO:0007669"/>
    <property type="project" value="InterPro"/>
</dbReference>
<reference evidence="7" key="1">
    <citation type="submission" date="2015-09" db="EMBL/GenBank/DDBJ databases">
        <authorList>
            <person name="Rodrigo-Torres Lidia"/>
            <person name="Arahal R.David."/>
        </authorList>
    </citation>
    <scope>NUCLEOTIDE SEQUENCE [LARGE SCALE GENOMIC DNA]</scope>
    <source>
        <strain evidence="7">CECT 5114</strain>
    </source>
</reference>
<keyword evidence="1" id="KW-0813">Transport</keyword>
<dbReference type="GO" id="GO:0022900">
    <property type="term" value="P:electron transport chain"/>
    <property type="evidence" value="ECO:0007669"/>
    <property type="project" value="InterPro"/>
</dbReference>
<organism evidence="6 7">
    <name type="scientific">Cognatishimia activa</name>
    <dbReference type="NCBI Taxonomy" id="1715691"/>
    <lineage>
        <taxon>Bacteria</taxon>
        <taxon>Pseudomonadati</taxon>
        <taxon>Pseudomonadota</taxon>
        <taxon>Alphaproteobacteria</taxon>
        <taxon>Rhodobacterales</taxon>
        <taxon>Paracoccaceae</taxon>
        <taxon>Cognatishimia</taxon>
    </lineage>
</organism>
<evidence type="ECO:0000256" key="1">
    <source>
        <dbReference type="ARBA" id="ARBA00022448"/>
    </source>
</evidence>
<dbReference type="AlphaFoldDB" id="A0A0P1INE0"/>
<keyword evidence="3" id="KW-0479">Metal-binding</keyword>
<dbReference type="Gene3D" id="1.20.120.10">
    <property type="entry name" value="Cytochrome c/b562"/>
    <property type="match status" value="1"/>
</dbReference>
<proteinExistence type="predicted"/>